<sequence>MQKKKFFHAISILAILFSCGLVNAQLEASNWYFGFNAGINFDPATGAVTALTNGQVSTNEGCASISDENGQLLFYTDGSTVYDSSHNIMVNGVGLRGNPSSTQSAIIIPKPQDPNIYYIFTVDVPAFGGSDGIHYYEVDMTGNLGLGEVVTNIANPPQLIGQAAEKLTAINHSVNDEILVTAMANASGFGAYNSFFTYTVSAAGVNLTPVISTVATTTTERRGNLKISPDGRYMVSCNMSTGTFIYDYDQSSGVVSNERRLSFSGANQAGYGVEFSPDGSLLYVTASNDAGGSGAANHTSTLYQYQLTNTNLVNPIVFGTVIDTRQGYRGSLQLGIDGKIYRAISDSYDIGRPFLGVINNPNTVGTGCNYQHDAIPLSGRASTQGLPPFIQSFFALIDVENLCLGDGTTFEFQSDTPPDAVLWDFGDGNTSTQENPTHTYAAARIYNVVLSLTSGGSTRIYRKNVQIYESPVANPISDQAACDIDQDGMATFDLDNTATPEILGSQSDITYTVRYFTNQRNADDNLNPITTPYESNVANQSLIARIYNSNNAACYETLSFNLEIFDQPISNAVNELEGCDDDFDGIIDFNLSDQTSLILGTQNSSDFNVSYHTSQNDADLGINPLPNTYRNNTPFNETVFVRVENVLSNSCADTTQFFELIVNPKPVALDFTAFQCDEDGTVDGRTIFSFDSFSNSISDNATGVSVTYFINQNDADNDVNPLNSTSYTNLTPMQTIVARVTNDITGCFTTSMVTLSVSASDAQDTTLSTCDDDGIEDGFSEFDLTTASSNVLINAPADVTLNYYLTLNDALTEQNVLPIAYTNTTANNQTIYARAESPDGNCFGISEVELIVNPLPVIELTELYDYCGNNPQALVIDSGIITGSTTDYTYSWSTGETTESISVTNGGDYTVTVSNSDGCTRQRLVTVIISEPATINSIEVVNAGTNDSGGATINASGLGDYEYRISLDEPFQDSPIFDNIAPGFYTAYVRDRNGCGTTTQDFSIVGYPRYFTPNNDGFHDYWQLIGVSVVFEPNSEIYIFDRYGKLLKQLSPQGPGWDGNYNGTPLPSSDYWFKATLMDGTTFSSHFTLKR</sequence>
<accession>A0A2S6INP8</accession>
<dbReference type="SMART" id="SM00089">
    <property type="entry name" value="PKD"/>
    <property type="match status" value="2"/>
</dbReference>
<dbReference type="EMBL" id="PTJE01000002">
    <property type="protein sequence ID" value="PPK95884.1"/>
    <property type="molecule type" value="Genomic_DNA"/>
</dbReference>
<protein>
    <submittedName>
        <fullName evidence="3">Gliding motility-associated-like protein</fullName>
    </submittedName>
</protein>
<dbReference type="Pfam" id="PF13585">
    <property type="entry name" value="CHU_C"/>
    <property type="match status" value="1"/>
</dbReference>
<dbReference type="AlphaFoldDB" id="A0A2S6INP8"/>
<keyword evidence="4" id="KW-1185">Reference proteome</keyword>
<dbReference type="InterPro" id="IPR000601">
    <property type="entry name" value="PKD_dom"/>
</dbReference>
<keyword evidence="1" id="KW-0732">Signal</keyword>
<dbReference type="InterPro" id="IPR026341">
    <property type="entry name" value="T9SS_type_B"/>
</dbReference>
<organism evidence="3 4">
    <name type="scientific">Nonlabens xylanidelens</name>
    <dbReference type="NCBI Taxonomy" id="191564"/>
    <lineage>
        <taxon>Bacteria</taxon>
        <taxon>Pseudomonadati</taxon>
        <taxon>Bacteroidota</taxon>
        <taxon>Flavobacteriia</taxon>
        <taxon>Flavobacteriales</taxon>
        <taxon>Flavobacteriaceae</taxon>
        <taxon>Nonlabens</taxon>
    </lineage>
</organism>
<feature type="domain" description="PKD" evidence="2">
    <location>
        <begin position="409"/>
        <end position="467"/>
    </location>
</feature>
<feature type="chain" id="PRO_5018208907" evidence="1">
    <location>
        <begin position="25"/>
        <end position="1091"/>
    </location>
</feature>
<proteinExistence type="predicted"/>
<dbReference type="NCBIfam" id="TIGR04131">
    <property type="entry name" value="Bac_Flav_CTERM"/>
    <property type="match status" value="1"/>
</dbReference>
<dbReference type="RefSeq" id="WP_104515167.1">
    <property type="nucleotide sequence ID" value="NZ_MQVW01000002.1"/>
</dbReference>
<dbReference type="CDD" id="cd00146">
    <property type="entry name" value="PKD"/>
    <property type="match status" value="1"/>
</dbReference>
<dbReference type="Pfam" id="PF18911">
    <property type="entry name" value="PKD_4"/>
    <property type="match status" value="1"/>
</dbReference>
<reference evidence="3 4" key="1">
    <citation type="submission" date="2018-02" db="EMBL/GenBank/DDBJ databases">
        <title>Genomic Encyclopedia of Archaeal and Bacterial Type Strains, Phase II (KMG-II): from individual species to whole genera.</title>
        <authorList>
            <person name="Goeker M."/>
        </authorList>
    </citation>
    <scope>NUCLEOTIDE SEQUENCE [LARGE SCALE GENOMIC DNA]</scope>
    <source>
        <strain evidence="3 4">DSM 16809</strain>
    </source>
</reference>
<dbReference type="Proteomes" id="UP000239002">
    <property type="component" value="Unassembled WGS sequence"/>
</dbReference>
<dbReference type="SUPFAM" id="SSF82171">
    <property type="entry name" value="DPP6 N-terminal domain-like"/>
    <property type="match status" value="1"/>
</dbReference>
<dbReference type="Gene3D" id="2.60.40.10">
    <property type="entry name" value="Immunoglobulins"/>
    <property type="match status" value="1"/>
</dbReference>
<evidence type="ECO:0000313" key="4">
    <source>
        <dbReference type="Proteomes" id="UP000239002"/>
    </source>
</evidence>
<evidence type="ECO:0000313" key="3">
    <source>
        <dbReference type="EMBL" id="PPK95884.1"/>
    </source>
</evidence>
<dbReference type="InterPro" id="IPR013783">
    <property type="entry name" value="Ig-like_fold"/>
</dbReference>
<dbReference type="InterPro" id="IPR035986">
    <property type="entry name" value="PKD_dom_sf"/>
</dbReference>
<evidence type="ECO:0000256" key="1">
    <source>
        <dbReference type="SAM" id="SignalP"/>
    </source>
</evidence>
<comment type="caution">
    <text evidence="3">The sequence shown here is derived from an EMBL/GenBank/DDBJ whole genome shotgun (WGS) entry which is preliminary data.</text>
</comment>
<dbReference type="Gene3D" id="2.130.10.10">
    <property type="entry name" value="YVTN repeat-like/Quinoprotein amine dehydrogenase"/>
    <property type="match status" value="1"/>
</dbReference>
<name>A0A2S6INP8_9FLAO</name>
<dbReference type="PROSITE" id="PS50093">
    <property type="entry name" value="PKD"/>
    <property type="match status" value="1"/>
</dbReference>
<dbReference type="InterPro" id="IPR015943">
    <property type="entry name" value="WD40/YVTN_repeat-like_dom_sf"/>
</dbReference>
<gene>
    <name evidence="3" type="ORF">LY01_01477</name>
</gene>
<dbReference type="OrthoDB" id="9765926at2"/>
<evidence type="ECO:0000259" key="2">
    <source>
        <dbReference type="PROSITE" id="PS50093"/>
    </source>
</evidence>
<dbReference type="SUPFAM" id="SSF49299">
    <property type="entry name" value="PKD domain"/>
    <property type="match status" value="1"/>
</dbReference>
<dbReference type="PROSITE" id="PS51257">
    <property type="entry name" value="PROKAR_LIPOPROTEIN"/>
    <property type="match status" value="1"/>
</dbReference>
<feature type="signal peptide" evidence="1">
    <location>
        <begin position="1"/>
        <end position="24"/>
    </location>
</feature>
<dbReference type="InterPro" id="IPR022409">
    <property type="entry name" value="PKD/Chitinase_dom"/>
</dbReference>